<dbReference type="InterPro" id="IPR038731">
    <property type="entry name" value="RgtA/B/C-like"/>
</dbReference>
<proteinExistence type="predicted"/>
<dbReference type="Pfam" id="PF13231">
    <property type="entry name" value="PMT_2"/>
    <property type="match status" value="1"/>
</dbReference>
<dbReference type="OrthoDB" id="1491458at2"/>
<sequence>MHSSTQEKPVAVNPHSLFHICKIENNSSQLLLWSFICAGIFLRIFHYVDNRSFWIDEIYLNTSIIKMNFCELATTPLYYEQKAPLGYLWLVRLTVILFGKSEMALRLVSLLCGVVTLLIFLPVTRYFLRSKGVVVAMALIALAPPIIYHSVEAKQYSMELMASVLCLFLYIRYKQELTWKSQFIWGLWGASILWFSHSSIFILVGIALGCGLTGLLKKDWKLITKLTLPCTMWASSFIINYALFTYKSSAAAWLTAWFEVRSGFMPLSADTPKWLYRALSNLLNYPLGILWKFSLPEASILALVIKLFFVLIALTFIGLSIVKLYRNNSPCLIVLLSPVVLTLLASCLKIYPFYERLTLFLAPIFILLLVIGSSRLADLLPVSSRRWSYVVFVLLLIWPLCSSTVQAINPQLFGGTKKQYYRESLLYLDQHYQKGDVVYIYWNTLPAYRFYKEAYNLKFKAIKGKDARYVSHNAREYFQRLAADKEILVGKKRVWFLYEREFVINIGEYDNQPNWYYALRPESGNLFYSYIADAGKVIHTYKNAQHTVSVLDLSMPKNGW</sequence>
<evidence type="ECO:0000313" key="11">
    <source>
        <dbReference type="Proteomes" id="UP000198131"/>
    </source>
</evidence>
<keyword evidence="6 8" id="KW-1133">Transmembrane helix</keyword>
<evidence type="ECO:0000256" key="1">
    <source>
        <dbReference type="ARBA" id="ARBA00004651"/>
    </source>
</evidence>
<evidence type="ECO:0000313" key="10">
    <source>
        <dbReference type="EMBL" id="SNC62459.1"/>
    </source>
</evidence>
<keyword evidence="7 8" id="KW-0472">Membrane</keyword>
<protein>
    <submittedName>
        <fullName evidence="10">Dolichyl-phosphate-mannose-protein mannosyltransferase</fullName>
    </submittedName>
</protein>
<feature type="transmembrane region" description="Helical" evidence="8">
    <location>
        <begin position="299"/>
        <end position="319"/>
    </location>
</feature>
<accession>A0A212T8W1</accession>
<dbReference type="EMBL" id="FYEW01000001">
    <property type="protein sequence ID" value="SNC62459.1"/>
    <property type="molecule type" value="Genomic_DNA"/>
</dbReference>
<evidence type="ECO:0000256" key="4">
    <source>
        <dbReference type="ARBA" id="ARBA00022679"/>
    </source>
</evidence>
<dbReference type="PANTHER" id="PTHR33908:SF11">
    <property type="entry name" value="MEMBRANE PROTEIN"/>
    <property type="match status" value="1"/>
</dbReference>
<dbReference type="InterPro" id="IPR050297">
    <property type="entry name" value="LipidA_mod_glycosyltrf_83"/>
</dbReference>
<evidence type="ECO:0000256" key="5">
    <source>
        <dbReference type="ARBA" id="ARBA00022692"/>
    </source>
</evidence>
<keyword evidence="5 8" id="KW-0812">Transmembrane</keyword>
<dbReference type="Proteomes" id="UP000198131">
    <property type="component" value="Unassembled WGS sequence"/>
</dbReference>
<evidence type="ECO:0000256" key="6">
    <source>
        <dbReference type="ARBA" id="ARBA00022989"/>
    </source>
</evidence>
<feature type="transmembrane region" description="Helical" evidence="8">
    <location>
        <begin position="103"/>
        <end position="121"/>
    </location>
</feature>
<keyword evidence="11" id="KW-1185">Reference proteome</keyword>
<gene>
    <name evidence="10" type="ORF">SAMN06265337_0674</name>
</gene>
<reference evidence="11" key="1">
    <citation type="submission" date="2017-06" db="EMBL/GenBank/DDBJ databases">
        <authorList>
            <person name="Varghese N."/>
            <person name="Submissions S."/>
        </authorList>
    </citation>
    <scope>NUCLEOTIDE SEQUENCE [LARGE SCALE GENOMIC DNA]</scope>
    <source>
        <strain evidence="11">DSM 11116</strain>
    </source>
</reference>
<dbReference type="RefSeq" id="WP_088841991.1">
    <property type="nucleotide sequence ID" value="NZ_FYEW01000001.1"/>
</dbReference>
<feature type="transmembrane region" description="Helical" evidence="8">
    <location>
        <begin position="389"/>
        <end position="408"/>
    </location>
</feature>
<feature type="transmembrane region" description="Helical" evidence="8">
    <location>
        <begin position="133"/>
        <end position="150"/>
    </location>
</feature>
<keyword evidence="2" id="KW-1003">Cell membrane</keyword>
<feature type="transmembrane region" description="Helical" evidence="8">
    <location>
        <begin position="357"/>
        <end position="377"/>
    </location>
</feature>
<evidence type="ECO:0000259" key="9">
    <source>
        <dbReference type="Pfam" id="PF13231"/>
    </source>
</evidence>
<dbReference type="GO" id="GO:0009103">
    <property type="term" value="P:lipopolysaccharide biosynthetic process"/>
    <property type="evidence" value="ECO:0007669"/>
    <property type="project" value="UniProtKB-ARBA"/>
</dbReference>
<evidence type="ECO:0000256" key="8">
    <source>
        <dbReference type="SAM" id="Phobius"/>
    </source>
</evidence>
<evidence type="ECO:0000256" key="3">
    <source>
        <dbReference type="ARBA" id="ARBA00022676"/>
    </source>
</evidence>
<comment type="subcellular location">
    <subcellularLocation>
        <location evidence="1">Cell membrane</location>
        <topology evidence="1">Multi-pass membrane protein</topology>
    </subcellularLocation>
</comment>
<evidence type="ECO:0000256" key="7">
    <source>
        <dbReference type="ARBA" id="ARBA00023136"/>
    </source>
</evidence>
<name>A0A212T8W1_9BACT</name>
<keyword evidence="4 10" id="KW-0808">Transferase</keyword>
<feature type="domain" description="Glycosyltransferase RgtA/B/C/D-like" evidence="9">
    <location>
        <begin position="83"/>
        <end position="206"/>
    </location>
</feature>
<dbReference type="PANTHER" id="PTHR33908">
    <property type="entry name" value="MANNOSYLTRANSFERASE YKCB-RELATED"/>
    <property type="match status" value="1"/>
</dbReference>
<feature type="transmembrane region" description="Helical" evidence="8">
    <location>
        <begin position="331"/>
        <end position="351"/>
    </location>
</feature>
<feature type="transmembrane region" description="Helical" evidence="8">
    <location>
        <begin position="30"/>
        <end position="48"/>
    </location>
</feature>
<feature type="transmembrane region" description="Helical" evidence="8">
    <location>
        <begin position="185"/>
        <end position="216"/>
    </location>
</feature>
<organism evidence="10 11">
    <name type="scientific">Hymenobacter gelipurpurascens</name>
    <dbReference type="NCBI Taxonomy" id="89968"/>
    <lineage>
        <taxon>Bacteria</taxon>
        <taxon>Pseudomonadati</taxon>
        <taxon>Bacteroidota</taxon>
        <taxon>Cytophagia</taxon>
        <taxon>Cytophagales</taxon>
        <taxon>Hymenobacteraceae</taxon>
        <taxon>Hymenobacter</taxon>
    </lineage>
</organism>
<keyword evidence="3 10" id="KW-0328">Glycosyltransferase</keyword>
<dbReference type="GO" id="GO:0016763">
    <property type="term" value="F:pentosyltransferase activity"/>
    <property type="evidence" value="ECO:0007669"/>
    <property type="project" value="TreeGrafter"/>
</dbReference>
<evidence type="ECO:0000256" key="2">
    <source>
        <dbReference type="ARBA" id="ARBA00022475"/>
    </source>
</evidence>
<dbReference type="AlphaFoldDB" id="A0A212T8W1"/>
<dbReference type="GO" id="GO:0005886">
    <property type="term" value="C:plasma membrane"/>
    <property type="evidence" value="ECO:0007669"/>
    <property type="project" value="UniProtKB-SubCell"/>
</dbReference>